<keyword evidence="2" id="KW-1185">Reference proteome</keyword>
<dbReference type="Proteomes" id="UP000476064">
    <property type="component" value="Chromosome"/>
</dbReference>
<dbReference type="RefSeq" id="WP_162356042.1">
    <property type="nucleotide sequence ID" value="NZ_CP048209.1"/>
</dbReference>
<dbReference type="KEGG" id="plyc:GXP70_08465"/>
<sequence>MPASSKMSDLAFLLEDAPEKLLRAALIDYYLETRNFKAIEKLLREADDASSPCSIVWVWAMDTEEGSVFIPEQEMAAIRARVIELASSGGEYIADPYYYMDSKREELIRAYAASPRSAVYVVPHP</sequence>
<evidence type="ECO:0000313" key="2">
    <source>
        <dbReference type="Proteomes" id="UP000476064"/>
    </source>
</evidence>
<organism evidence="1 2">
    <name type="scientific">Paenibacillus lycopersici</name>
    <dbReference type="NCBI Taxonomy" id="2704462"/>
    <lineage>
        <taxon>Bacteria</taxon>
        <taxon>Bacillati</taxon>
        <taxon>Bacillota</taxon>
        <taxon>Bacilli</taxon>
        <taxon>Bacillales</taxon>
        <taxon>Paenibacillaceae</taxon>
        <taxon>Paenibacillus</taxon>
    </lineage>
</organism>
<proteinExistence type="predicted"/>
<gene>
    <name evidence="1" type="ORF">GXP70_08465</name>
</gene>
<evidence type="ECO:0000313" key="1">
    <source>
        <dbReference type="EMBL" id="QHT59976.1"/>
    </source>
</evidence>
<name>A0A6C0FS46_9BACL</name>
<accession>A0A6C0FS46</accession>
<dbReference type="EMBL" id="CP048209">
    <property type="protein sequence ID" value="QHT59976.1"/>
    <property type="molecule type" value="Genomic_DNA"/>
</dbReference>
<dbReference type="AlphaFoldDB" id="A0A6C0FS46"/>
<protein>
    <submittedName>
        <fullName evidence="1">Uncharacterized protein</fullName>
    </submittedName>
</protein>
<reference evidence="1 2" key="1">
    <citation type="submission" date="2020-01" db="EMBL/GenBank/DDBJ databases">
        <title>Paenibacillus sp. nov., isolated from tomato rhizosphere.</title>
        <authorList>
            <person name="Weon H.-Y."/>
            <person name="Lee S.A."/>
        </authorList>
    </citation>
    <scope>NUCLEOTIDE SEQUENCE [LARGE SCALE GENOMIC DNA]</scope>
    <source>
        <strain evidence="1 2">12200R-189</strain>
    </source>
</reference>